<accession>A0A0F9LD47</accession>
<comment type="caution">
    <text evidence="2">The sequence shown here is derived from an EMBL/GenBank/DDBJ whole genome shotgun (WGS) entry which is preliminary data.</text>
</comment>
<feature type="region of interest" description="Disordered" evidence="1">
    <location>
        <begin position="155"/>
        <end position="179"/>
    </location>
</feature>
<dbReference type="EMBL" id="LAZR01011353">
    <property type="protein sequence ID" value="KKM62170.1"/>
    <property type="molecule type" value="Genomic_DNA"/>
</dbReference>
<feature type="non-terminal residue" evidence="2">
    <location>
        <position position="1"/>
    </location>
</feature>
<protein>
    <submittedName>
        <fullName evidence="2">Uncharacterized protein</fullName>
    </submittedName>
</protein>
<evidence type="ECO:0000256" key="1">
    <source>
        <dbReference type="SAM" id="MobiDB-lite"/>
    </source>
</evidence>
<organism evidence="2">
    <name type="scientific">marine sediment metagenome</name>
    <dbReference type="NCBI Taxonomy" id="412755"/>
    <lineage>
        <taxon>unclassified sequences</taxon>
        <taxon>metagenomes</taxon>
        <taxon>ecological metagenomes</taxon>
    </lineage>
</organism>
<sequence length="179" mass="20341">LEPFADATYRRAAKEIAVKCLKYNIPPVFIEVFDQSGPVPAGLVRHDRTQNGRVLGKTDPGEQFDEAKFLALLKAEMEDVTMLEELHISLAERQEIYNARDTIARMQMVIAWLRANIISPEERQEIHNNVGRTRDLRTDYGNLLAVMRELQRAGQDGGVSEARARAIAQEEDSKLRHTK</sequence>
<reference evidence="2" key="1">
    <citation type="journal article" date="2015" name="Nature">
        <title>Complex archaea that bridge the gap between prokaryotes and eukaryotes.</title>
        <authorList>
            <person name="Spang A."/>
            <person name="Saw J.H."/>
            <person name="Jorgensen S.L."/>
            <person name="Zaremba-Niedzwiedzka K."/>
            <person name="Martijn J."/>
            <person name="Lind A.E."/>
            <person name="van Eijk R."/>
            <person name="Schleper C."/>
            <person name="Guy L."/>
            <person name="Ettema T.J."/>
        </authorList>
    </citation>
    <scope>NUCLEOTIDE SEQUENCE</scope>
</reference>
<proteinExistence type="predicted"/>
<name>A0A0F9LD47_9ZZZZ</name>
<dbReference type="AlphaFoldDB" id="A0A0F9LD47"/>
<gene>
    <name evidence="2" type="ORF">LCGC14_1524420</name>
</gene>
<evidence type="ECO:0000313" key="2">
    <source>
        <dbReference type="EMBL" id="KKM62170.1"/>
    </source>
</evidence>